<evidence type="ECO:0000313" key="2">
    <source>
        <dbReference type="Proteomes" id="UP000030428"/>
    </source>
</evidence>
<dbReference type="Proteomes" id="UP000030428">
    <property type="component" value="Unassembled WGS sequence"/>
</dbReference>
<protein>
    <recommendedName>
        <fullName evidence="3">NACHT domain-containing protein</fullName>
    </recommendedName>
</protein>
<reference evidence="1 2" key="1">
    <citation type="journal article" date="2016" name="Front. Microbiol.">
        <title>Single-Cell (Meta-)Genomics of a Dimorphic Candidatus Thiomargarita nelsonii Reveals Genomic Plasticity.</title>
        <authorList>
            <person name="Flood B.E."/>
            <person name="Fliss P."/>
            <person name="Jones D.S."/>
            <person name="Dick G.J."/>
            <person name="Jain S."/>
            <person name="Kaster A.K."/>
            <person name="Winkel M."/>
            <person name="Mussmann M."/>
            <person name="Bailey J."/>
        </authorList>
    </citation>
    <scope>NUCLEOTIDE SEQUENCE [LARGE SCALE GENOMIC DNA]</scope>
    <source>
        <strain evidence="1">Hydrate Ridge</strain>
    </source>
</reference>
<proteinExistence type="predicted"/>
<dbReference type="AlphaFoldDB" id="A0A4E0RS19"/>
<comment type="caution">
    <text evidence="1">The sequence shown here is derived from an EMBL/GenBank/DDBJ whole genome shotgun (WGS) entry which is preliminary data.</text>
</comment>
<name>A0A4E0RS19_9GAMM</name>
<evidence type="ECO:0000313" key="1">
    <source>
        <dbReference type="EMBL" id="TGO02884.1"/>
    </source>
</evidence>
<evidence type="ECO:0008006" key="3">
    <source>
        <dbReference type="Google" id="ProtNLM"/>
    </source>
</evidence>
<gene>
    <name evidence="1" type="ORF">PN36_17325</name>
</gene>
<sequence>MLQQVSQQLSTDEKLIIVLDALDEVDDLVGGNKLFLPITLPNCVYFVVTTRPGETFRIFCEQAHVLIKQDSKENLRDIENFVSKAVEQAGIQGVDSQKLIEHLIA</sequence>
<organism evidence="1 2">
    <name type="scientific">Candidatus Thiomargarita nelsonii</name>
    <dbReference type="NCBI Taxonomy" id="1003181"/>
    <lineage>
        <taxon>Bacteria</taxon>
        <taxon>Pseudomonadati</taxon>
        <taxon>Pseudomonadota</taxon>
        <taxon>Gammaproteobacteria</taxon>
        <taxon>Thiotrichales</taxon>
        <taxon>Thiotrichaceae</taxon>
        <taxon>Thiomargarita</taxon>
    </lineage>
</organism>
<dbReference type="EMBL" id="JSZA02000066">
    <property type="protein sequence ID" value="TGO02884.1"/>
    <property type="molecule type" value="Genomic_DNA"/>
</dbReference>
<accession>A0A4E0RS19</accession>
<keyword evidence="2" id="KW-1185">Reference proteome</keyword>